<reference evidence="7" key="1">
    <citation type="submission" date="2021-02" db="EMBL/GenBank/DDBJ databases">
        <title>First Annotated Genome of the Yellow-green Alga Tribonema minus.</title>
        <authorList>
            <person name="Mahan K.M."/>
        </authorList>
    </citation>
    <scope>NUCLEOTIDE SEQUENCE</scope>
    <source>
        <strain evidence="7">UTEX B ZZ1240</strain>
    </source>
</reference>
<dbReference type="InterPro" id="IPR005704">
    <property type="entry name" value="Ribosomal_uS3_bac-typ"/>
</dbReference>
<evidence type="ECO:0000313" key="7">
    <source>
        <dbReference type="EMBL" id="KAG5178847.1"/>
    </source>
</evidence>
<name>A0A835YNY4_9STRA</name>
<accession>A0A835YNY4</accession>
<organism evidence="7 8">
    <name type="scientific">Tribonema minus</name>
    <dbReference type="NCBI Taxonomy" id="303371"/>
    <lineage>
        <taxon>Eukaryota</taxon>
        <taxon>Sar</taxon>
        <taxon>Stramenopiles</taxon>
        <taxon>Ochrophyta</taxon>
        <taxon>PX clade</taxon>
        <taxon>Xanthophyceae</taxon>
        <taxon>Tribonematales</taxon>
        <taxon>Tribonemataceae</taxon>
        <taxon>Tribonema</taxon>
    </lineage>
</organism>
<feature type="non-terminal residue" evidence="7">
    <location>
        <position position="123"/>
    </location>
</feature>
<evidence type="ECO:0000256" key="5">
    <source>
        <dbReference type="RuleBase" id="RU003624"/>
    </source>
</evidence>
<dbReference type="Proteomes" id="UP000664859">
    <property type="component" value="Unassembled WGS sequence"/>
</dbReference>
<evidence type="ECO:0000259" key="6">
    <source>
        <dbReference type="Pfam" id="PF00189"/>
    </source>
</evidence>
<evidence type="ECO:0000256" key="4">
    <source>
        <dbReference type="ARBA" id="ARBA00035154"/>
    </source>
</evidence>
<gene>
    <name evidence="7" type="ORF">JKP88DRAFT_78369</name>
</gene>
<evidence type="ECO:0000256" key="3">
    <source>
        <dbReference type="ARBA" id="ARBA00023274"/>
    </source>
</evidence>
<dbReference type="PANTHER" id="PTHR11760">
    <property type="entry name" value="30S/40S RIBOSOMAL PROTEIN S3"/>
    <property type="match status" value="1"/>
</dbReference>
<dbReference type="NCBIfam" id="TIGR01009">
    <property type="entry name" value="rpsC_bact"/>
    <property type="match status" value="1"/>
</dbReference>
<dbReference type="AlphaFoldDB" id="A0A835YNY4"/>
<comment type="similarity">
    <text evidence="1 5">Belongs to the universal ribosomal protein uS3 family.</text>
</comment>
<dbReference type="OrthoDB" id="36508at2759"/>
<dbReference type="EMBL" id="JAFCMP010000512">
    <property type="protein sequence ID" value="KAG5178847.1"/>
    <property type="molecule type" value="Genomic_DNA"/>
</dbReference>
<dbReference type="Pfam" id="PF00189">
    <property type="entry name" value="Ribosomal_S3_C"/>
    <property type="match status" value="1"/>
</dbReference>
<comment type="caution">
    <text evidence="7">The sequence shown here is derived from an EMBL/GenBank/DDBJ whole genome shotgun (WGS) entry which is preliminary data.</text>
</comment>
<dbReference type="PROSITE" id="PS00548">
    <property type="entry name" value="RIBOSOMAL_S3"/>
    <property type="match status" value="1"/>
</dbReference>
<keyword evidence="3 5" id="KW-0687">Ribonucleoprotein</keyword>
<dbReference type="Gene3D" id="3.30.1140.32">
    <property type="entry name" value="Ribosomal protein S3, C-terminal domain"/>
    <property type="match status" value="1"/>
</dbReference>
<dbReference type="SUPFAM" id="SSF54821">
    <property type="entry name" value="Ribosomal protein S3 C-terminal domain"/>
    <property type="match status" value="1"/>
</dbReference>
<keyword evidence="2 5" id="KW-0689">Ribosomal protein</keyword>
<dbReference type="GO" id="GO:0003735">
    <property type="term" value="F:structural constituent of ribosome"/>
    <property type="evidence" value="ECO:0007669"/>
    <property type="project" value="InterPro"/>
</dbReference>
<dbReference type="InterPro" id="IPR057258">
    <property type="entry name" value="Ribosomal_uS3"/>
</dbReference>
<evidence type="ECO:0000313" key="8">
    <source>
        <dbReference type="Proteomes" id="UP000664859"/>
    </source>
</evidence>
<protein>
    <recommendedName>
        <fullName evidence="4">Small ribosomal subunit protein uS3c</fullName>
    </recommendedName>
</protein>
<proteinExistence type="inferred from homology"/>
<evidence type="ECO:0000256" key="1">
    <source>
        <dbReference type="ARBA" id="ARBA00010761"/>
    </source>
</evidence>
<dbReference type="InterPro" id="IPR018280">
    <property type="entry name" value="Ribosomal_uS3_CS"/>
</dbReference>
<dbReference type="InterPro" id="IPR036419">
    <property type="entry name" value="Ribosomal_S3_C_sf"/>
</dbReference>
<sequence>ESGSGLDKIDKSLTNLLPNKKTRINIVEITNVYHHADLLADILVVQLEDRIPFRRAMKGIIERVQEEKIKGIKIQIAGRVNGAEIARTEWLREGRVPLQTLRADIDYSYKTAQTIYGILGIKV</sequence>
<dbReference type="GO" id="GO:0006412">
    <property type="term" value="P:translation"/>
    <property type="evidence" value="ECO:0007669"/>
    <property type="project" value="InterPro"/>
</dbReference>
<keyword evidence="8" id="KW-1185">Reference proteome</keyword>
<dbReference type="InterPro" id="IPR001351">
    <property type="entry name" value="Ribosomal_uS3_C"/>
</dbReference>
<dbReference type="GO" id="GO:0022627">
    <property type="term" value="C:cytosolic small ribosomal subunit"/>
    <property type="evidence" value="ECO:0007669"/>
    <property type="project" value="TreeGrafter"/>
</dbReference>
<dbReference type="PANTHER" id="PTHR11760:SF19">
    <property type="entry name" value="SMALL RIBOSOMAL SUBUNIT PROTEIN US3C"/>
    <property type="match status" value="1"/>
</dbReference>
<feature type="domain" description="Small ribosomal subunit protein uS3 C-terminal" evidence="6">
    <location>
        <begin position="45"/>
        <end position="123"/>
    </location>
</feature>
<evidence type="ECO:0000256" key="2">
    <source>
        <dbReference type="ARBA" id="ARBA00022980"/>
    </source>
</evidence>
<feature type="non-terminal residue" evidence="7">
    <location>
        <position position="1"/>
    </location>
</feature>